<dbReference type="Gene3D" id="3.20.20.80">
    <property type="entry name" value="Glycosidases"/>
    <property type="match status" value="1"/>
</dbReference>
<dbReference type="InterPro" id="IPR006103">
    <property type="entry name" value="Glyco_hydro_2_cat"/>
</dbReference>
<dbReference type="Pfam" id="PF02836">
    <property type="entry name" value="Glyco_hydro_2_C"/>
    <property type="match status" value="1"/>
</dbReference>
<keyword evidence="8" id="KW-0458">Lysosome</keyword>
<keyword evidence="5" id="KW-0732">Signal</keyword>
<dbReference type="Gene3D" id="2.60.40.10">
    <property type="entry name" value="Immunoglobulins"/>
    <property type="match status" value="1"/>
</dbReference>
<dbReference type="InterPro" id="IPR006102">
    <property type="entry name" value="Ig-like_GH2"/>
</dbReference>
<feature type="domain" description="Beta-mannosidase-like galactose-binding" evidence="13">
    <location>
        <begin position="11"/>
        <end position="175"/>
    </location>
</feature>
<dbReference type="PANTHER" id="PTHR43730">
    <property type="entry name" value="BETA-MANNOSIDASE"/>
    <property type="match status" value="1"/>
</dbReference>
<dbReference type="InterPro" id="IPR054593">
    <property type="entry name" value="Beta-mannosidase-like_N2"/>
</dbReference>
<evidence type="ECO:0000256" key="1">
    <source>
        <dbReference type="ARBA" id="ARBA00000829"/>
    </source>
</evidence>
<dbReference type="PANTHER" id="PTHR43730:SF1">
    <property type="entry name" value="BETA-MANNOSIDASE"/>
    <property type="match status" value="1"/>
</dbReference>
<dbReference type="InterPro" id="IPR013783">
    <property type="entry name" value="Ig-like_fold"/>
</dbReference>
<evidence type="ECO:0000256" key="9">
    <source>
        <dbReference type="ARBA" id="ARBA00023295"/>
    </source>
</evidence>
<evidence type="ECO:0000256" key="3">
    <source>
        <dbReference type="ARBA" id="ARBA00007401"/>
    </source>
</evidence>
<dbReference type="Pfam" id="PF22666">
    <property type="entry name" value="Glyco_hydro_2_N2"/>
    <property type="match status" value="1"/>
</dbReference>
<comment type="catalytic activity">
    <reaction evidence="1">
        <text>Hydrolysis of terminal, non-reducing beta-D-mannose residues in beta-D-mannosides.</text>
        <dbReference type="EC" id="3.2.1.25"/>
    </reaction>
</comment>
<evidence type="ECO:0000313" key="14">
    <source>
        <dbReference type="EMBL" id="MBB5783939.1"/>
    </source>
</evidence>
<feature type="compositionally biased region" description="Basic and acidic residues" evidence="10">
    <location>
        <begin position="809"/>
        <end position="828"/>
    </location>
</feature>
<evidence type="ECO:0000256" key="4">
    <source>
        <dbReference type="ARBA" id="ARBA00012754"/>
    </source>
</evidence>
<evidence type="ECO:0000259" key="11">
    <source>
        <dbReference type="Pfam" id="PF00703"/>
    </source>
</evidence>
<dbReference type="FunFam" id="3.20.20.80:FF:000050">
    <property type="entry name" value="Beta-mannosidase B"/>
    <property type="match status" value="1"/>
</dbReference>
<evidence type="ECO:0000259" key="12">
    <source>
        <dbReference type="Pfam" id="PF02836"/>
    </source>
</evidence>
<evidence type="ECO:0000256" key="7">
    <source>
        <dbReference type="ARBA" id="ARBA00023180"/>
    </source>
</evidence>
<evidence type="ECO:0000259" key="13">
    <source>
        <dbReference type="Pfam" id="PF22666"/>
    </source>
</evidence>
<evidence type="ECO:0000256" key="8">
    <source>
        <dbReference type="ARBA" id="ARBA00023228"/>
    </source>
</evidence>
<protein>
    <recommendedName>
        <fullName evidence="4">beta-mannosidase</fullName>
        <ecNumber evidence="4">3.2.1.25</ecNumber>
    </recommendedName>
</protein>
<feature type="domain" description="Glycoside hydrolase family 2 immunoglobulin-like beta-sandwich" evidence="11">
    <location>
        <begin position="194"/>
        <end position="278"/>
    </location>
</feature>
<comment type="similarity">
    <text evidence="3">Belongs to the glycosyl hydrolase 2 family.</text>
</comment>
<evidence type="ECO:0000256" key="2">
    <source>
        <dbReference type="ARBA" id="ARBA00004371"/>
    </source>
</evidence>
<sequence>MSPFRPLHDAWTVRSASGDVRAPATVPGCVHTDLLAAGLIPDPYLDDNETHLAWIGRTEWRYETEFSWDGTGHEHVDLVCQGLDTVAAVELNGVRVGESANMHRSYRFDVRHALRTGSNRLAVTFGSALEYAERLREELGHRPGAYTQPYNFIRKMACNFGWDWGPTLITAGIWRPIGLHEWSGARIAEVRPLVTVEDGTARVDVHVRVEKTGAAEVSATIEGVTARAVIPEDGEEAVLTLEVPDPRLWWPRGYGEQPLYELEVTAGEDVWRREIGLREVRLRTEDGAFTLAVNGVEVFVRGVNWIPDDCFPTRVGRDRYAARLAQACETNVNLVRVWGGGLYESEDFYDLCDRLGLMVWQDFPFACAAYPEEDPIGAEVEAEAREQVARLSAHPSLVLWCGNNENIEGYADWGWQEPLQGRSWGGGFYLETLPRVVAELDPTRPYWPGSPYSGSMDLPPNDPARGTMHIWDVWNERDYTVYRDYRPRMAAEFGFQGPAAYATIRRAISDEPLLPDSRGLLHHQKAVDGNLKLAAGLKPHFPVPGTFDDWHYLTQVNQARAIQLGVEHFRALWPHCAGSVVWQLNDCWPVTSWSAVDGDGRRKPLFHALRRAYADRLLTVQPRDGGLALVAVNDTARPWRASARAVRHGFDGTALAAQDLALDVPPRAVLTLPLAAPVTEPGDPASELIAAAITGPSGGDPAVARALWFFAPDRDLRLPEPRYDTAAEAAPGGLRLTVTARTLLRDLAVFPDRLDPEAEVGDQLVTLLPGERAEFLIDTAGLDEEALVRVPVLRCVNDVVARGSAAAWTEERRERSDQSDEGRRRLQSDRAASTEWRQ</sequence>
<accession>A0A7W9GHK1</accession>
<dbReference type="InterPro" id="IPR036156">
    <property type="entry name" value="Beta-gal/glucu_dom_sf"/>
</dbReference>
<keyword evidence="9 14" id="KW-0326">Glycosidase</keyword>
<dbReference type="SUPFAM" id="SSF51445">
    <property type="entry name" value="(Trans)glycosidases"/>
    <property type="match status" value="1"/>
</dbReference>
<dbReference type="EC" id="3.2.1.25" evidence="4"/>
<dbReference type="InterPro" id="IPR008979">
    <property type="entry name" value="Galactose-bd-like_sf"/>
</dbReference>
<evidence type="ECO:0000313" key="15">
    <source>
        <dbReference type="Proteomes" id="UP000579153"/>
    </source>
</evidence>
<proteinExistence type="inferred from homology"/>
<evidence type="ECO:0000256" key="5">
    <source>
        <dbReference type="ARBA" id="ARBA00022729"/>
    </source>
</evidence>
<keyword evidence="6 14" id="KW-0378">Hydrolase</keyword>
<dbReference type="SUPFAM" id="SSF49785">
    <property type="entry name" value="Galactose-binding domain-like"/>
    <property type="match status" value="1"/>
</dbReference>
<reference evidence="14 15" key="1">
    <citation type="submission" date="2020-08" db="EMBL/GenBank/DDBJ databases">
        <title>Sequencing the genomes of 1000 actinobacteria strains.</title>
        <authorList>
            <person name="Klenk H.-P."/>
        </authorList>
    </citation>
    <scope>NUCLEOTIDE SEQUENCE [LARGE SCALE GENOMIC DNA]</scope>
    <source>
        <strain evidence="14 15">DSM 45507</strain>
    </source>
</reference>
<dbReference type="GO" id="GO:0005764">
    <property type="term" value="C:lysosome"/>
    <property type="evidence" value="ECO:0007669"/>
    <property type="project" value="UniProtKB-SubCell"/>
</dbReference>
<dbReference type="Gene3D" id="2.60.120.260">
    <property type="entry name" value="Galactose-binding domain-like"/>
    <property type="match status" value="1"/>
</dbReference>
<dbReference type="InterPro" id="IPR050887">
    <property type="entry name" value="Beta-mannosidase_GH2"/>
</dbReference>
<dbReference type="GO" id="GO:0004567">
    <property type="term" value="F:beta-mannosidase activity"/>
    <property type="evidence" value="ECO:0007669"/>
    <property type="project" value="UniProtKB-EC"/>
</dbReference>
<dbReference type="Pfam" id="PF00703">
    <property type="entry name" value="Glyco_hydro_2"/>
    <property type="match status" value="1"/>
</dbReference>
<name>A0A7W9GHK1_9ACTN</name>
<gene>
    <name evidence="14" type="ORF">HD596_010695</name>
</gene>
<dbReference type="GO" id="GO:0005975">
    <property type="term" value="P:carbohydrate metabolic process"/>
    <property type="evidence" value="ECO:0007669"/>
    <property type="project" value="InterPro"/>
</dbReference>
<comment type="subcellular location">
    <subcellularLocation>
        <location evidence="2">Lysosome</location>
    </subcellularLocation>
</comment>
<feature type="region of interest" description="Disordered" evidence="10">
    <location>
        <begin position="807"/>
        <end position="838"/>
    </location>
</feature>
<dbReference type="SUPFAM" id="SSF49303">
    <property type="entry name" value="beta-Galactosidase/glucuronidase domain"/>
    <property type="match status" value="1"/>
</dbReference>
<dbReference type="AlphaFoldDB" id="A0A7W9GHK1"/>
<dbReference type="FunFam" id="2.60.120.260:FF:000060">
    <property type="entry name" value="Probable beta-mannosidase"/>
    <property type="match status" value="1"/>
</dbReference>
<dbReference type="InterPro" id="IPR017853">
    <property type="entry name" value="GH"/>
</dbReference>
<dbReference type="RefSeq" id="WP_185076961.1">
    <property type="nucleotide sequence ID" value="NZ_JACHMB010000001.1"/>
</dbReference>
<evidence type="ECO:0000256" key="10">
    <source>
        <dbReference type="SAM" id="MobiDB-lite"/>
    </source>
</evidence>
<comment type="caution">
    <text evidence="14">The sequence shown here is derived from an EMBL/GenBank/DDBJ whole genome shotgun (WGS) entry which is preliminary data.</text>
</comment>
<keyword evidence="15" id="KW-1185">Reference proteome</keyword>
<evidence type="ECO:0000256" key="6">
    <source>
        <dbReference type="ARBA" id="ARBA00022801"/>
    </source>
</evidence>
<keyword evidence="7" id="KW-0325">Glycoprotein</keyword>
<organism evidence="14 15">
    <name type="scientific">Nonomuraea jabiensis</name>
    <dbReference type="NCBI Taxonomy" id="882448"/>
    <lineage>
        <taxon>Bacteria</taxon>
        <taxon>Bacillati</taxon>
        <taxon>Actinomycetota</taxon>
        <taxon>Actinomycetes</taxon>
        <taxon>Streptosporangiales</taxon>
        <taxon>Streptosporangiaceae</taxon>
        <taxon>Nonomuraea</taxon>
    </lineage>
</organism>
<dbReference type="EMBL" id="JACHMB010000001">
    <property type="protein sequence ID" value="MBB5783939.1"/>
    <property type="molecule type" value="Genomic_DNA"/>
</dbReference>
<feature type="domain" description="Glycoside hydrolase family 2 catalytic" evidence="12">
    <location>
        <begin position="291"/>
        <end position="445"/>
    </location>
</feature>
<dbReference type="Proteomes" id="UP000579153">
    <property type="component" value="Unassembled WGS sequence"/>
</dbReference>
<dbReference type="GO" id="GO:0006516">
    <property type="term" value="P:glycoprotein catabolic process"/>
    <property type="evidence" value="ECO:0007669"/>
    <property type="project" value="TreeGrafter"/>
</dbReference>